<organism evidence="1 2">
    <name type="scientific">Mycolicibacterium brisbanense</name>
    <dbReference type="NCBI Taxonomy" id="146020"/>
    <lineage>
        <taxon>Bacteria</taxon>
        <taxon>Bacillati</taxon>
        <taxon>Actinomycetota</taxon>
        <taxon>Actinomycetes</taxon>
        <taxon>Mycobacteriales</taxon>
        <taxon>Mycobacteriaceae</taxon>
        <taxon>Mycolicibacterium</taxon>
    </lineage>
</organism>
<dbReference type="AlphaFoldDB" id="A0A100W3I3"/>
<sequence length="50" mass="5299">MDRLAAVRVLTSRGVRVEFAKEAMTFTGDDSPMDTLLLSMLGAVPSSSAP</sequence>
<reference evidence="2" key="2">
    <citation type="submission" date="2016-02" db="EMBL/GenBank/DDBJ databases">
        <title>Draft genome sequence of five rapidly growing Mycobacterium species.</title>
        <authorList>
            <person name="Katahira K."/>
            <person name="Gotou Y."/>
            <person name="Iida K."/>
            <person name="Ogura Y."/>
            <person name="Hayashi T."/>
        </authorList>
    </citation>
    <scope>NUCLEOTIDE SEQUENCE [LARGE SCALE GENOMIC DNA]</scope>
    <source>
        <strain evidence="2">JCM15654</strain>
    </source>
</reference>
<evidence type="ECO:0000313" key="2">
    <source>
        <dbReference type="Proteomes" id="UP000069620"/>
    </source>
</evidence>
<protein>
    <submittedName>
        <fullName evidence="1">Resolvase-like protein</fullName>
    </submittedName>
</protein>
<dbReference type="Proteomes" id="UP000069620">
    <property type="component" value="Unassembled WGS sequence"/>
</dbReference>
<reference evidence="2" key="1">
    <citation type="journal article" date="2016" name="Genome Announc.">
        <title>Draft Genome Sequences of Five Rapidly Growing Mycobacterium Species, M. thermoresistibile, M. fortuitum subsp. acetamidolyticum, M. canariasense, M. brisbanense, and M. novocastrense.</title>
        <authorList>
            <person name="Katahira K."/>
            <person name="Ogura Y."/>
            <person name="Gotoh Y."/>
            <person name="Hayashi T."/>
        </authorList>
    </citation>
    <scope>NUCLEOTIDE SEQUENCE [LARGE SCALE GENOMIC DNA]</scope>
    <source>
        <strain evidence="2">JCM15654</strain>
    </source>
</reference>
<gene>
    <name evidence="1" type="ORF">RMCB_4927</name>
</gene>
<comment type="caution">
    <text evidence="1">The sequence shown here is derived from an EMBL/GenBank/DDBJ whole genome shotgun (WGS) entry which is preliminary data.</text>
</comment>
<proteinExistence type="predicted"/>
<keyword evidence="2" id="KW-1185">Reference proteome</keyword>
<dbReference type="STRING" id="146020.RMCB_4927"/>
<evidence type="ECO:0000313" key="1">
    <source>
        <dbReference type="EMBL" id="GAS90831.1"/>
    </source>
</evidence>
<name>A0A100W3I3_9MYCO</name>
<dbReference type="EMBL" id="BCSX01000044">
    <property type="protein sequence ID" value="GAS90831.1"/>
    <property type="molecule type" value="Genomic_DNA"/>
</dbReference>
<accession>A0A100W3I3</accession>